<evidence type="ECO:0000313" key="2">
    <source>
        <dbReference type="Proteomes" id="UP001151760"/>
    </source>
</evidence>
<reference evidence="1" key="2">
    <citation type="submission" date="2022-01" db="EMBL/GenBank/DDBJ databases">
        <authorList>
            <person name="Yamashiro T."/>
            <person name="Shiraishi A."/>
            <person name="Satake H."/>
            <person name="Nakayama K."/>
        </authorList>
    </citation>
    <scope>NUCLEOTIDE SEQUENCE</scope>
</reference>
<keyword evidence="2" id="KW-1185">Reference proteome</keyword>
<dbReference type="Proteomes" id="UP001151760">
    <property type="component" value="Unassembled WGS sequence"/>
</dbReference>
<comment type="caution">
    <text evidence="1">The sequence shown here is derived from an EMBL/GenBank/DDBJ whole genome shotgun (WGS) entry which is preliminary data.</text>
</comment>
<evidence type="ECO:0000313" key="1">
    <source>
        <dbReference type="EMBL" id="GJT05200.1"/>
    </source>
</evidence>
<accession>A0ABQ5AR97</accession>
<gene>
    <name evidence="1" type="ORF">Tco_0839662</name>
</gene>
<organism evidence="1 2">
    <name type="scientific">Tanacetum coccineum</name>
    <dbReference type="NCBI Taxonomy" id="301880"/>
    <lineage>
        <taxon>Eukaryota</taxon>
        <taxon>Viridiplantae</taxon>
        <taxon>Streptophyta</taxon>
        <taxon>Embryophyta</taxon>
        <taxon>Tracheophyta</taxon>
        <taxon>Spermatophyta</taxon>
        <taxon>Magnoliopsida</taxon>
        <taxon>eudicotyledons</taxon>
        <taxon>Gunneridae</taxon>
        <taxon>Pentapetalae</taxon>
        <taxon>asterids</taxon>
        <taxon>campanulids</taxon>
        <taxon>Asterales</taxon>
        <taxon>Asteraceae</taxon>
        <taxon>Asteroideae</taxon>
        <taxon>Anthemideae</taxon>
        <taxon>Anthemidinae</taxon>
        <taxon>Tanacetum</taxon>
    </lineage>
</organism>
<reference evidence="1" key="1">
    <citation type="journal article" date="2022" name="Int. J. Mol. Sci.">
        <title>Draft Genome of Tanacetum Coccineum: Genomic Comparison of Closely Related Tanacetum-Family Plants.</title>
        <authorList>
            <person name="Yamashiro T."/>
            <person name="Shiraishi A."/>
            <person name="Nakayama K."/>
            <person name="Satake H."/>
        </authorList>
    </citation>
    <scope>NUCLEOTIDE SEQUENCE</scope>
</reference>
<name>A0ABQ5AR97_9ASTR</name>
<protein>
    <submittedName>
        <fullName evidence="1">Uncharacterized protein</fullName>
    </submittedName>
</protein>
<sequence>MIPLVESLVWLQTTEDEAVLWHRRWGTCSNFKKYLQLVQGNLVKGVTRKVQDYLHVNFLENQENQKGKDPDWMFDLDLLTPSMNYIPVREENYAASKEQGISCDDVEDLDDQQFIVHTAQPMHPEERTAAKEVSLSSEEQALTVELVV</sequence>
<dbReference type="EMBL" id="BQNB010012568">
    <property type="protein sequence ID" value="GJT05200.1"/>
    <property type="molecule type" value="Genomic_DNA"/>
</dbReference>
<proteinExistence type="predicted"/>